<dbReference type="GeneID" id="94194158"/>
<feature type="coiled-coil region" evidence="1">
    <location>
        <begin position="166"/>
        <end position="213"/>
    </location>
</feature>
<feature type="region of interest" description="Disordered" evidence="2">
    <location>
        <begin position="21"/>
        <end position="94"/>
    </location>
</feature>
<dbReference type="Proteomes" id="UP001497744">
    <property type="component" value="Unassembled WGS sequence"/>
</dbReference>
<evidence type="ECO:0000256" key="1">
    <source>
        <dbReference type="SAM" id="Coils"/>
    </source>
</evidence>
<feature type="compositionally biased region" description="Low complexity" evidence="2">
    <location>
        <begin position="281"/>
        <end position="291"/>
    </location>
</feature>
<feature type="region of interest" description="Disordered" evidence="2">
    <location>
        <begin position="281"/>
        <end position="301"/>
    </location>
</feature>
<evidence type="ECO:0000313" key="3">
    <source>
        <dbReference type="EMBL" id="GIX62677.1"/>
    </source>
</evidence>
<feature type="compositionally biased region" description="Polar residues" evidence="2">
    <location>
        <begin position="33"/>
        <end position="53"/>
    </location>
</feature>
<sequence length="301" mass="32862">MEAVRLVLLAFNKETPVCSVAPRQSAPKHGIAASSSSRQAPTTTSRSVASSAPTHVLPSAPSLLPTPAPAREPATVPAPKVPQKVTPPATAENDAAKFKEVEEVLRAAIDSARRKINADIRDARAALVKDYNYDMAKYDIHRLMMADWVPTCKDVGSSLKAQYAEEAKLKEALAKCSTQLRTLEEVDHYLTRVVEEVREVNALRDELDDARCSEASFQRNIKFQSTSDERLCRAVASEAAVDAMLETLTATFKRKQLSTKQYIHVSSLLVVVSHVRSSCDCSTTKSSTPCTRGGPSRQLKP</sequence>
<organism evidence="3 4">
    <name type="scientific">Babesia caballi</name>
    <dbReference type="NCBI Taxonomy" id="5871"/>
    <lineage>
        <taxon>Eukaryota</taxon>
        <taxon>Sar</taxon>
        <taxon>Alveolata</taxon>
        <taxon>Apicomplexa</taxon>
        <taxon>Aconoidasida</taxon>
        <taxon>Piroplasmida</taxon>
        <taxon>Babesiidae</taxon>
        <taxon>Babesia</taxon>
    </lineage>
</organism>
<evidence type="ECO:0000313" key="4">
    <source>
        <dbReference type="Proteomes" id="UP001497744"/>
    </source>
</evidence>
<evidence type="ECO:0000256" key="2">
    <source>
        <dbReference type="SAM" id="MobiDB-lite"/>
    </source>
</evidence>
<keyword evidence="1" id="KW-0175">Coiled coil</keyword>
<reference evidence="3 4" key="1">
    <citation type="submission" date="2021-06" db="EMBL/GenBank/DDBJ databases">
        <title>Genome sequence of Babesia caballi.</title>
        <authorList>
            <person name="Yamagishi J."/>
            <person name="Kidaka T."/>
            <person name="Ochi A."/>
        </authorList>
    </citation>
    <scope>NUCLEOTIDE SEQUENCE [LARGE SCALE GENOMIC DNA]</scope>
    <source>
        <strain evidence="3">USDA-D6B2</strain>
    </source>
</reference>
<keyword evidence="4" id="KW-1185">Reference proteome</keyword>
<gene>
    <name evidence="3" type="ORF">BcabD6B2_21120</name>
</gene>
<proteinExistence type="predicted"/>
<dbReference type="AlphaFoldDB" id="A0AAV4LR08"/>
<accession>A0AAV4LR08</accession>
<name>A0AAV4LR08_BABCB</name>
<dbReference type="EMBL" id="BPLF01000002">
    <property type="protein sequence ID" value="GIX62677.1"/>
    <property type="molecule type" value="Genomic_DNA"/>
</dbReference>
<protein>
    <submittedName>
        <fullName evidence="3">Tumor susceptibility gene 101 domain containing protein</fullName>
    </submittedName>
</protein>
<dbReference type="RefSeq" id="XP_067714746.1">
    <property type="nucleotide sequence ID" value="XM_067858645.1"/>
</dbReference>
<comment type="caution">
    <text evidence="3">The sequence shown here is derived from an EMBL/GenBank/DDBJ whole genome shotgun (WGS) entry which is preliminary data.</text>
</comment>